<feature type="non-terminal residue" evidence="2">
    <location>
        <position position="1"/>
    </location>
</feature>
<gene>
    <name evidence="2" type="ORF">scyTo_0024787</name>
</gene>
<keyword evidence="1" id="KW-0472">Membrane</keyword>
<dbReference type="Proteomes" id="UP000288216">
    <property type="component" value="Unassembled WGS sequence"/>
</dbReference>
<keyword evidence="1" id="KW-1133">Transmembrane helix</keyword>
<reference evidence="2 3" key="1">
    <citation type="journal article" date="2018" name="Nat. Ecol. Evol.">
        <title>Shark genomes provide insights into elasmobranch evolution and the origin of vertebrates.</title>
        <authorList>
            <person name="Hara Y"/>
            <person name="Yamaguchi K"/>
            <person name="Onimaru K"/>
            <person name="Kadota M"/>
            <person name="Koyanagi M"/>
            <person name="Keeley SD"/>
            <person name="Tatsumi K"/>
            <person name="Tanaka K"/>
            <person name="Motone F"/>
            <person name="Kageyama Y"/>
            <person name="Nozu R"/>
            <person name="Adachi N"/>
            <person name="Nishimura O"/>
            <person name="Nakagawa R"/>
            <person name="Tanegashima C"/>
            <person name="Kiyatake I"/>
            <person name="Matsumoto R"/>
            <person name="Murakumo K"/>
            <person name="Nishida K"/>
            <person name="Terakita A"/>
            <person name="Kuratani S"/>
            <person name="Sato K"/>
            <person name="Hyodo S Kuraku.S."/>
        </authorList>
    </citation>
    <scope>NUCLEOTIDE SEQUENCE [LARGE SCALE GENOMIC DNA]</scope>
</reference>
<proteinExistence type="predicted"/>
<keyword evidence="3" id="KW-1185">Reference proteome</keyword>
<protein>
    <submittedName>
        <fullName evidence="2">Uncharacterized protein</fullName>
    </submittedName>
</protein>
<accession>A0A401QFF8</accession>
<evidence type="ECO:0000313" key="2">
    <source>
        <dbReference type="EMBL" id="GCB84158.1"/>
    </source>
</evidence>
<dbReference type="EMBL" id="BFAA01056020">
    <property type="protein sequence ID" value="GCB84158.1"/>
    <property type="molecule type" value="Genomic_DNA"/>
</dbReference>
<name>A0A401QFF8_SCYTO</name>
<evidence type="ECO:0000256" key="1">
    <source>
        <dbReference type="SAM" id="Phobius"/>
    </source>
</evidence>
<evidence type="ECO:0000313" key="3">
    <source>
        <dbReference type="Proteomes" id="UP000288216"/>
    </source>
</evidence>
<dbReference type="AlphaFoldDB" id="A0A401QFF8"/>
<feature type="transmembrane region" description="Helical" evidence="1">
    <location>
        <begin position="41"/>
        <end position="62"/>
    </location>
</feature>
<sequence length="81" mass="9000">IKSIKPRKQLKPLYWSATRLGACNSSVTNILRTINCEMQRVSGCVYSLLVCILLLGCCRSVSEYNVMGKRLSAFAITPFIA</sequence>
<keyword evidence="1" id="KW-0812">Transmembrane</keyword>
<organism evidence="2 3">
    <name type="scientific">Scyliorhinus torazame</name>
    <name type="common">Cloudy catshark</name>
    <name type="synonym">Catulus torazame</name>
    <dbReference type="NCBI Taxonomy" id="75743"/>
    <lineage>
        <taxon>Eukaryota</taxon>
        <taxon>Metazoa</taxon>
        <taxon>Chordata</taxon>
        <taxon>Craniata</taxon>
        <taxon>Vertebrata</taxon>
        <taxon>Chondrichthyes</taxon>
        <taxon>Elasmobranchii</taxon>
        <taxon>Galeomorphii</taxon>
        <taxon>Galeoidea</taxon>
        <taxon>Carcharhiniformes</taxon>
        <taxon>Scyliorhinidae</taxon>
        <taxon>Scyliorhinus</taxon>
    </lineage>
</organism>
<comment type="caution">
    <text evidence="2">The sequence shown here is derived from an EMBL/GenBank/DDBJ whole genome shotgun (WGS) entry which is preliminary data.</text>
</comment>